<gene>
    <name evidence="1" type="ORF">C7J97_03295</name>
</gene>
<organism evidence="1 2">
    <name type="scientific">Faecalibacterium prausnitzii</name>
    <dbReference type="NCBI Taxonomy" id="853"/>
    <lineage>
        <taxon>Bacteria</taxon>
        <taxon>Bacillati</taxon>
        <taxon>Bacillota</taxon>
        <taxon>Clostridia</taxon>
        <taxon>Eubacteriales</taxon>
        <taxon>Oscillospiraceae</taxon>
        <taxon>Faecalibacterium</taxon>
    </lineage>
</organism>
<dbReference type="RefSeq" id="WP_113992024.1">
    <property type="nucleotide sequence ID" value="NZ_DAWEQT010000024.1"/>
</dbReference>
<dbReference type="Proteomes" id="UP000252378">
    <property type="component" value="Unassembled WGS sequence"/>
</dbReference>
<comment type="caution">
    <text evidence="1">The sequence shown here is derived from an EMBL/GenBank/DDBJ whole genome shotgun (WGS) entry which is preliminary data.</text>
</comment>
<reference evidence="1 2" key="1">
    <citation type="submission" date="2018-03" db="EMBL/GenBank/DDBJ databases">
        <title>Complete genome sequencing of Faecalibacterium prausnitzii strains isolated from the human gut.</title>
        <authorList>
            <person name="Fitzgerald B.C."/>
            <person name="Shkoporov A.N."/>
            <person name="Ross P.R."/>
            <person name="Hill C."/>
        </authorList>
    </citation>
    <scope>NUCLEOTIDE SEQUENCE [LARGE SCALE GENOMIC DNA]</scope>
    <source>
        <strain evidence="1 2">ATCC 27768</strain>
    </source>
</reference>
<dbReference type="EMBL" id="PXUP01000003">
    <property type="protein sequence ID" value="RCH47558.1"/>
    <property type="molecule type" value="Genomic_DNA"/>
</dbReference>
<evidence type="ECO:0000313" key="1">
    <source>
        <dbReference type="EMBL" id="RCH47558.1"/>
    </source>
</evidence>
<name>A0A367GAG1_9FIRM</name>
<protein>
    <submittedName>
        <fullName evidence="1">Uncharacterized protein</fullName>
    </submittedName>
</protein>
<proteinExistence type="predicted"/>
<sequence>MDRVSIYEYDRKNRERVVKAIEEAGGQILSWSFFAKDQSKFELPPGTLSVFIDLSSLFYNEDRADALIAPAELLLNIIQQEQSVALYVIIERQYSKQVRDLLYYKIDEVLDLEDFLEIEKDPIQNIVDIDQSDFENVLAYLNQNLFGNELFKKRLKEELTKYRLFNRIGQQPIFFRIDMWCFRYR</sequence>
<evidence type="ECO:0000313" key="2">
    <source>
        <dbReference type="Proteomes" id="UP000252378"/>
    </source>
</evidence>
<accession>A0A367GAG1</accession>
<dbReference type="AlphaFoldDB" id="A0A367GAG1"/>